<dbReference type="InterPro" id="IPR001387">
    <property type="entry name" value="Cro/C1-type_HTH"/>
</dbReference>
<dbReference type="PROSITE" id="PS50943">
    <property type="entry name" value="HTH_CROC1"/>
    <property type="match status" value="1"/>
</dbReference>
<proteinExistence type="predicted"/>
<dbReference type="SUPFAM" id="SSF47413">
    <property type="entry name" value="lambda repressor-like DNA-binding domains"/>
    <property type="match status" value="1"/>
</dbReference>
<feature type="domain" description="HTH cro/C1-type" evidence="1">
    <location>
        <begin position="6"/>
        <end position="54"/>
    </location>
</feature>
<sequence length="262" mass="28631">MVGTYLRARRRRRGLLLRDAARSLGWTTGAAARLEAGQTVPSADALQRLLTAYGDPATGDAVRALWDLAHAGGDYAADVAPGWFERVAGCEFEADRITAFSAWNIPHLVQTERYATHWWTNTPVGHVPPPDAIAARMLPAGHDKEVLLLLEETVLLRRSDPAIMMEQLDHLLHLAEHSRTSIRIVPLHAGVIPPHGTLTVLGLPNQRCLHVEEATATIYSTGRPAARLQYVIDSAVAAALPTDTSLDLIRRTWAACAREANQ</sequence>
<dbReference type="InterPro" id="IPR043917">
    <property type="entry name" value="DUF5753"/>
</dbReference>
<dbReference type="Pfam" id="PF13560">
    <property type="entry name" value="HTH_31"/>
    <property type="match status" value="1"/>
</dbReference>
<dbReference type="Gene3D" id="1.10.260.40">
    <property type="entry name" value="lambda repressor-like DNA-binding domains"/>
    <property type="match status" value="1"/>
</dbReference>
<organism evidence="2 3">
    <name type="scientific">Streptomyces yaizuensis</name>
    <dbReference type="NCBI Taxonomy" id="2989713"/>
    <lineage>
        <taxon>Bacteria</taxon>
        <taxon>Bacillati</taxon>
        <taxon>Actinomycetota</taxon>
        <taxon>Actinomycetes</taxon>
        <taxon>Kitasatosporales</taxon>
        <taxon>Streptomycetaceae</taxon>
        <taxon>Streptomyces</taxon>
    </lineage>
</organism>
<evidence type="ECO:0000313" key="2">
    <source>
        <dbReference type="EMBL" id="GLF95519.1"/>
    </source>
</evidence>
<reference evidence="2 3" key="1">
    <citation type="submission" date="2022-10" db="EMBL/GenBank/DDBJ databases">
        <title>Draft genome sequence of Streptomyces sp. YSPA8.</title>
        <authorList>
            <person name="Moriuchi R."/>
            <person name="Dohra H."/>
            <person name="Yamamura H."/>
            <person name="Kodani S."/>
        </authorList>
    </citation>
    <scope>NUCLEOTIDE SEQUENCE [LARGE SCALE GENOMIC DNA]</scope>
    <source>
        <strain evidence="2 3">YSPA8</strain>
    </source>
</reference>
<dbReference type="RefSeq" id="WP_323447577.1">
    <property type="nucleotide sequence ID" value="NZ_BSBI01000005.1"/>
</dbReference>
<protein>
    <submittedName>
        <fullName evidence="2">Scr1 family TA system antitoxin-like transcriptional regulator</fullName>
    </submittedName>
</protein>
<keyword evidence="3" id="KW-1185">Reference proteome</keyword>
<dbReference type="EMBL" id="BSBI01000005">
    <property type="protein sequence ID" value="GLF95519.1"/>
    <property type="molecule type" value="Genomic_DNA"/>
</dbReference>
<dbReference type="Proteomes" id="UP001291653">
    <property type="component" value="Unassembled WGS sequence"/>
</dbReference>
<accession>A0ABQ5NYT4</accession>
<comment type="caution">
    <text evidence="2">The sequence shown here is derived from an EMBL/GenBank/DDBJ whole genome shotgun (WGS) entry which is preliminary data.</text>
</comment>
<evidence type="ECO:0000313" key="3">
    <source>
        <dbReference type="Proteomes" id="UP001291653"/>
    </source>
</evidence>
<evidence type="ECO:0000259" key="1">
    <source>
        <dbReference type="PROSITE" id="PS50943"/>
    </source>
</evidence>
<dbReference type="InterPro" id="IPR010982">
    <property type="entry name" value="Lambda_DNA-bd_dom_sf"/>
</dbReference>
<dbReference type="Pfam" id="PF19054">
    <property type="entry name" value="DUF5753"/>
    <property type="match status" value="1"/>
</dbReference>
<gene>
    <name evidence="2" type="ORF">SYYSPA8_14500</name>
</gene>
<name>A0ABQ5NYT4_9ACTN</name>
<dbReference type="SMART" id="SM00530">
    <property type="entry name" value="HTH_XRE"/>
    <property type="match status" value="1"/>
</dbReference>